<gene>
    <name evidence="1" type="ORF">POPTR_012G141550v4</name>
</gene>
<proteinExistence type="predicted"/>
<reference evidence="1 2" key="1">
    <citation type="journal article" date="2006" name="Science">
        <title>The genome of black cottonwood, Populus trichocarpa (Torr. &amp; Gray).</title>
        <authorList>
            <person name="Tuskan G.A."/>
            <person name="Difazio S."/>
            <person name="Jansson S."/>
            <person name="Bohlmann J."/>
            <person name="Grigoriev I."/>
            <person name="Hellsten U."/>
            <person name="Putnam N."/>
            <person name="Ralph S."/>
            <person name="Rombauts S."/>
            <person name="Salamov A."/>
            <person name="Schein J."/>
            <person name="Sterck L."/>
            <person name="Aerts A."/>
            <person name="Bhalerao R.R."/>
            <person name="Bhalerao R.P."/>
            <person name="Blaudez D."/>
            <person name="Boerjan W."/>
            <person name="Brun A."/>
            <person name="Brunner A."/>
            <person name="Busov V."/>
            <person name="Campbell M."/>
            <person name="Carlson J."/>
            <person name="Chalot M."/>
            <person name="Chapman J."/>
            <person name="Chen G.L."/>
            <person name="Cooper D."/>
            <person name="Coutinho P.M."/>
            <person name="Couturier J."/>
            <person name="Covert S."/>
            <person name="Cronk Q."/>
            <person name="Cunningham R."/>
            <person name="Davis J."/>
            <person name="Degroeve S."/>
            <person name="Dejardin A."/>
            <person name="Depamphilis C."/>
            <person name="Detter J."/>
            <person name="Dirks B."/>
            <person name="Dubchak I."/>
            <person name="Duplessis S."/>
            <person name="Ehlting J."/>
            <person name="Ellis B."/>
            <person name="Gendler K."/>
            <person name="Goodstein D."/>
            <person name="Gribskov M."/>
            <person name="Grimwood J."/>
            <person name="Groover A."/>
            <person name="Gunter L."/>
            <person name="Hamberger B."/>
            <person name="Heinze B."/>
            <person name="Helariutta Y."/>
            <person name="Henrissat B."/>
            <person name="Holligan D."/>
            <person name="Holt R."/>
            <person name="Huang W."/>
            <person name="Islam-Faridi N."/>
            <person name="Jones S."/>
            <person name="Jones-Rhoades M."/>
            <person name="Jorgensen R."/>
            <person name="Joshi C."/>
            <person name="Kangasjarvi J."/>
            <person name="Karlsson J."/>
            <person name="Kelleher C."/>
            <person name="Kirkpatrick R."/>
            <person name="Kirst M."/>
            <person name="Kohler A."/>
            <person name="Kalluri U."/>
            <person name="Larimer F."/>
            <person name="Leebens-Mack J."/>
            <person name="Leple J.C."/>
            <person name="Locascio P."/>
            <person name="Lou Y."/>
            <person name="Lucas S."/>
            <person name="Martin F."/>
            <person name="Montanini B."/>
            <person name="Napoli C."/>
            <person name="Nelson D.R."/>
            <person name="Nelson C."/>
            <person name="Nieminen K."/>
            <person name="Nilsson O."/>
            <person name="Pereda V."/>
            <person name="Peter G."/>
            <person name="Philippe R."/>
            <person name="Pilate G."/>
            <person name="Poliakov A."/>
            <person name="Razumovskaya J."/>
            <person name="Richardson P."/>
            <person name="Rinaldi C."/>
            <person name="Ritland K."/>
            <person name="Rouze P."/>
            <person name="Ryaboy D."/>
            <person name="Schmutz J."/>
            <person name="Schrader J."/>
            <person name="Segerman B."/>
            <person name="Shin H."/>
            <person name="Siddiqui A."/>
            <person name="Sterky F."/>
            <person name="Terry A."/>
            <person name="Tsai C.J."/>
            <person name="Uberbacher E."/>
            <person name="Unneberg P."/>
            <person name="Vahala J."/>
            <person name="Wall K."/>
            <person name="Wessler S."/>
            <person name="Yang G."/>
            <person name="Yin T."/>
            <person name="Douglas C."/>
            <person name="Marra M."/>
            <person name="Sandberg G."/>
            <person name="Van de Peer Y."/>
            <person name="Rokhsar D."/>
        </authorList>
    </citation>
    <scope>NUCLEOTIDE SEQUENCE [LARGE SCALE GENOMIC DNA]</scope>
    <source>
        <strain evidence="2">cv. Nisqually</strain>
    </source>
</reference>
<dbReference type="EMBL" id="CM009301">
    <property type="protein sequence ID" value="KAI9384991.1"/>
    <property type="molecule type" value="Genomic_DNA"/>
</dbReference>
<evidence type="ECO:0000313" key="1">
    <source>
        <dbReference type="EMBL" id="KAI9384991.1"/>
    </source>
</evidence>
<name>A0ACC0S605_POPTR</name>
<evidence type="ECO:0000313" key="2">
    <source>
        <dbReference type="Proteomes" id="UP000006729"/>
    </source>
</evidence>
<accession>A0ACC0S605</accession>
<sequence length="49" mass="5762">MFIFFTSLHTISCLCAAQPLLKTCRRWRHIYFELSVFGLHEVQIRGCST</sequence>
<organism evidence="1 2">
    <name type="scientific">Populus trichocarpa</name>
    <name type="common">Western balsam poplar</name>
    <name type="synonym">Populus balsamifera subsp. trichocarpa</name>
    <dbReference type="NCBI Taxonomy" id="3694"/>
    <lineage>
        <taxon>Eukaryota</taxon>
        <taxon>Viridiplantae</taxon>
        <taxon>Streptophyta</taxon>
        <taxon>Embryophyta</taxon>
        <taxon>Tracheophyta</taxon>
        <taxon>Spermatophyta</taxon>
        <taxon>Magnoliopsida</taxon>
        <taxon>eudicotyledons</taxon>
        <taxon>Gunneridae</taxon>
        <taxon>Pentapetalae</taxon>
        <taxon>rosids</taxon>
        <taxon>fabids</taxon>
        <taxon>Malpighiales</taxon>
        <taxon>Salicaceae</taxon>
        <taxon>Saliceae</taxon>
        <taxon>Populus</taxon>
    </lineage>
</organism>
<protein>
    <submittedName>
        <fullName evidence="1">Uncharacterized protein</fullName>
    </submittedName>
</protein>
<comment type="caution">
    <text evidence="1">The sequence shown here is derived from an EMBL/GenBank/DDBJ whole genome shotgun (WGS) entry which is preliminary data.</text>
</comment>
<dbReference type="Proteomes" id="UP000006729">
    <property type="component" value="Chromosome 12"/>
</dbReference>
<keyword evidence="2" id="KW-1185">Reference proteome</keyword>